<dbReference type="InterPro" id="IPR013815">
    <property type="entry name" value="ATP_grasp_subdomain_1"/>
</dbReference>
<evidence type="ECO:0000256" key="3">
    <source>
        <dbReference type="ARBA" id="ARBA00022840"/>
    </source>
</evidence>
<evidence type="ECO:0000256" key="1">
    <source>
        <dbReference type="ARBA" id="ARBA00022598"/>
    </source>
</evidence>
<dbReference type="InterPro" id="IPR011761">
    <property type="entry name" value="ATP-grasp"/>
</dbReference>
<keyword evidence="3 5" id="KW-0067">ATP-binding</keyword>
<protein>
    <submittedName>
        <fullName evidence="7">ATP-grasp domain-containing protein</fullName>
    </submittedName>
</protein>
<dbReference type="PANTHER" id="PTHR43585">
    <property type="entry name" value="FUMIPYRROLE BIOSYNTHESIS PROTEIN C"/>
    <property type="match status" value="1"/>
</dbReference>
<evidence type="ECO:0000313" key="7">
    <source>
        <dbReference type="EMBL" id="VFK18951.1"/>
    </source>
</evidence>
<keyword evidence="4" id="KW-0961">Cell wall biogenesis/degradation</keyword>
<dbReference type="PROSITE" id="PS50975">
    <property type="entry name" value="ATP_GRASP"/>
    <property type="match status" value="1"/>
</dbReference>
<dbReference type="SUPFAM" id="SSF52440">
    <property type="entry name" value="PreATP-grasp domain"/>
    <property type="match status" value="1"/>
</dbReference>
<dbReference type="InterPro" id="IPR052032">
    <property type="entry name" value="ATP-dep_AA_Ligase"/>
</dbReference>
<organism evidence="7">
    <name type="scientific">Candidatus Kentrum sp. LPFa</name>
    <dbReference type="NCBI Taxonomy" id="2126335"/>
    <lineage>
        <taxon>Bacteria</taxon>
        <taxon>Pseudomonadati</taxon>
        <taxon>Pseudomonadota</taxon>
        <taxon>Gammaproteobacteria</taxon>
        <taxon>Candidatus Kentrum</taxon>
    </lineage>
</organism>
<keyword evidence="2 5" id="KW-0547">Nucleotide-binding</keyword>
<dbReference type="GO" id="GO:0008716">
    <property type="term" value="F:D-alanine-D-alanine ligase activity"/>
    <property type="evidence" value="ECO:0007669"/>
    <property type="project" value="InterPro"/>
</dbReference>
<keyword evidence="1" id="KW-0436">Ligase</keyword>
<evidence type="ECO:0000256" key="5">
    <source>
        <dbReference type="PROSITE-ProRule" id="PRU00409"/>
    </source>
</evidence>
<proteinExistence type="predicted"/>
<dbReference type="PANTHER" id="PTHR43585:SF2">
    <property type="entry name" value="ATP-GRASP ENZYME FSQD"/>
    <property type="match status" value="1"/>
</dbReference>
<reference evidence="7" key="1">
    <citation type="submission" date="2019-02" db="EMBL/GenBank/DDBJ databases">
        <authorList>
            <person name="Gruber-Vodicka R. H."/>
            <person name="Seah K. B. B."/>
        </authorList>
    </citation>
    <scope>NUCLEOTIDE SEQUENCE</scope>
    <source>
        <strain evidence="7">BECK_S313</strain>
    </source>
</reference>
<dbReference type="Gene3D" id="3.30.470.20">
    <property type="entry name" value="ATP-grasp fold, B domain"/>
    <property type="match status" value="1"/>
</dbReference>
<evidence type="ECO:0000256" key="4">
    <source>
        <dbReference type="ARBA" id="ARBA00023316"/>
    </source>
</evidence>
<accession>A0A450WPI2</accession>
<dbReference type="GO" id="GO:0071555">
    <property type="term" value="P:cell wall organization"/>
    <property type="evidence" value="ECO:0007669"/>
    <property type="project" value="UniProtKB-KW"/>
</dbReference>
<dbReference type="GO" id="GO:0005524">
    <property type="term" value="F:ATP binding"/>
    <property type="evidence" value="ECO:0007669"/>
    <property type="project" value="UniProtKB-UniRule"/>
</dbReference>
<dbReference type="InterPro" id="IPR016185">
    <property type="entry name" value="PreATP-grasp_dom_sf"/>
</dbReference>
<dbReference type="SMART" id="SM01209">
    <property type="entry name" value="GARS_A"/>
    <property type="match status" value="1"/>
</dbReference>
<dbReference type="Gene3D" id="3.40.50.20">
    <property type="match status" value="1"/>
</dbReference>
<dbReference type="GO" id="GO:0046872">
    <property type="term" value="F:metal ion binding"/>
    <property type="evidence" value="ECO:0007669"/>
    <property type="project" value="InterPro"/>
</dbReference>
<gene>
    <name evidence="7" type="ORF">BECKLPF1236B_GA0070989_11573</name>
</gene>
<feature type="domain" description="ATP-grasp" evidence="6">
    <location>
        <begin position="121"/>
        <end position="312"/>
    </location>
</feature>
<dbReference type="InterPro" id="IPR011095">
    <property type="entry name" value="Dala_Dala_lig_C"/>
</dbReference>
<sequence>MQPNQSNGKRVARVKKLLILNGSHSDIPLIQAGKKLGYHVITTGNIPELLGHRYADEYHPADFSDCDAILDLAKRLRIDAICACANDFGAITAAYVAEAMGLPGHDSYEVALTIHHKDRFKRFSSDNALTTPRAKIHATPDFAFTDGSRFFFPLMVKPIDLTGGKGITKVASPEDLSVAIRKAFSASRARRIVIEEFVEGSLHSFSSFIVDGRIVFYFCDNEFSYINPFLVSTSAAPAVGIDRVVDQLREQLEGVASRLSLVDGILHAQYILKGDTAWIIEITRRCSGDFYPNPVNLSCGLDWAEWIVKAETGADCAGFPRARQQGYYGRHCIMSHANGVVEDIAIDERIRPNIHGSFMMWKPGHRVSDFMVDKLGIVFLRYDSMDEMMERTTDLNRLIRVRLREN</sequence>
<dbReference type="AlphaFoldDB" id="A0A450WPI2"/>
<dbReference type="EMBL" id="CAADFK010000157">
    <property type="protein sequence ID" value="VFK18951.1"/>
    <property type="molecule type" value="Genomic_DNA"/>
</dbReference>
<evidence type="ECO:0000259" key="6">
    <source>
        <dbReference type="PROSITE" id="PS50975"/>
    </source>
</evidence>
<dbReference type="Pfam" id="PF07478">
    <property type="entry name" value="Dala_Dala_lig_C"/>
    <property type="match status" value="1"/>
</dbReference>
<evidence type="ECO:0000256" key="2">
    <source>
        <dbReference type="ARBA" id="ARBA00022741"/>
    </source>
</evidence>
<dbReference type="Gene3D" id="3.30.1490.20">
    <property type="entry name" value="ATP-grasp fold, A domain"/>
    <property type="match status" value="1"/>
</dbReference>
<dbReference type="SUPFAM" id="SSF56059">
    <property type="entry name" value="Glutathione synthetase ATP-binding domain-like"/>
    <property type="match status" value="1"/>
</dbReference>
<name>A0A450WPI2_9GAMM</name>